<comment type="similarity">
    <text evidence="2">Belongs to the AB hydrolase superfamily. FUS2 hydrolase family.</text>
</comment>
<dbReference type="Gene3D" id="3.40.50.1820">
    <property type="entry name" value="alpha/beta hydrolase"/>
    <property type="match status" value="1"/>
</dbReference>
<keyword evidence="1" id="KW-0378">Hydrolase</keyword>
<dbReference type="Proteomes" id="UP000017840">
    <property type="component" value="Unassembled WGS sequence"/>
</dbReference>
<dbReference type="AlphaFoldDB" id="V4HE36"/>
<evidence type="ECO:0000256" key="1">
    <source>
        <dbReference type="ARBA" id="ARBA00022801"/>
    </source>
</evidence>
<dbReference type="PANTHER" id="PTHR22946">
    <property type="entry name" value="DIENELACTONE HYDROLASE DOMAIN-CONTAINING PROTEIN-RELATED"/>
    <property type="match status" value="1"/>
</dbReference>
<dbReference type="eggNOG" id="arCOG01658">
    <property type="taxonomic scope" value="Archaea"/>
</dbReference>
<dbReference type="EMBL" id="ASGZ01000021">
    <property type="protein sequence ID" value="ESP88930.1"/>
    <property type="molecule type" value="Genomic_DNA"/>
</dbReference>
<dbReference type="PANTHER" id="PTHR22946:SF9">
    <property type="entry name" value="POLYKETIDE TRANSFERASE AF380"/>
    <property type="match status" value="1"/>
</dbReference>
<reference evidence="5 6" key="1">
    <citation type="journal article" date="2013" name="Genome Announc.">
        <title>Draft Genome Sequence of 'Candidatus Halobonum tyrrellensis' Strain G22, Isolated from the Hypersaline Waters of Lake Tyrrell, Australia.</title>
        <authorList>
            <person name="Ugalde J.A."/>
            <person name="Narasingarao P."/>
            <person name="Kuo S."/>
            <person name="Podell S."/>
            <person name="Allen E.E."/>
        </authorList>
    </citation>
    <scope>NUCLEOTIDE SEQUENCE [LARGE SCALE GENOMIC DNA]</scope>
    <source>
        <strain evidence="5 6">G22</strain>
    </source>
</reference>
<keyword evidence="6" id="KW-1185">Reference proteome</keyword>
<dbReference type="GO" id="GO:0016788">
    <property type="term" value="F:hydrolase activity, acting on ester bonds"/>
    <property type="evidence" value="ECO:0007669"/>
    <property type="project" value="UniProtKB-ARBA"/>
</dbReference>
<dbReference type="STRING" id="1324957.K933_06588"/>
<organism evidence="5 6">
    <name type="scientific">Candidatus Halobonum tyrrellensis G22</name>
    <dbReference type="NCBI Taxonomy" id="1324957"/>
    <lineage>
        <taxon>Archaea</taxon>
        <taxon>Methanobacteriati</taxon>
        <taxon>Methanobacteriota</taxon>
        <taxon>Stenosarchaea group</taxon>
        <taxon>Halobacteria</taxon>
        <taxon>Halobacteriales</taxon>
        <taxon>Haloferacaceae</taxon>
        <taxon>Candidatus Halobonum</taxon>
    </lineage>
</organism>
<feature type="domain" description="AB hydrolase-1" evidence="4">
    <location>
        <begin position="55"/>
        <end position="300"/>
    </location>
</feature>
<protein>
    <submittedName>
        <fullName evidence="5">Lysophospholipase</fullName>
    </submittedName>
</protein>
<dbReference type="Pfam" id="PF12697">
    <property type="entry name" value="Abhydrolase_6"/>
    <property type="match status" value="1"/>
</dbReference>
<dbReference type="InterPro" id="IPR029058">
    <property type="entry name" value="AB_hydrolase_fold"/>
</dbReference>
<evidence type="ECO:0000313" key="6">
    <source>
        <dbReference type="Proteomes" id="UP000017840"/>
    </source>
</evidence>
<dbReference type="SUPFAM" id="SSF53474">
    <property type="entry name" value="alpha/beta-Hydrolases"/>
    <property type="match status" value="1"/>
</dbReference>
<name>V4HE36_9EURY</name>
<feature type="region of interest" description="Disordered" evidence="3">
    <location>
        <begin position="1"/>
        <end position="26"/>
    </location>
</feature>
<dbReference type="PATRIC" id="fig|1324957.4.peg.1331"/>
<dbReference type="OrthoDB" id="11256at2157"/>
<dbReference type="InterPro" id="IPR050261">
    <property type="entry name" value="FrsA_esterase"/>
</dbReference>
<sequence length="311" mass="33497">MTERRASRAAASERGERDRPPRDSYATRRVAFDSEGDECVGTLYLPADADDPPVVVMAHGYAGESSFGLPRFAETFAAAGYAAFRFDYRGFGPSEGDPLVLPGRQLDDWRAALARLDLMGAVGDGRVLWGTALSGGYAVSLAAERSDVDGVVGQMPVANGRSLLASHGLFGKLKALFAGLRDRAGGLADRPHRVKVYGDPDEFAVLNAPGAKDGFLSLVPRESTWRNETRARTLLALPRYTPADDAAKVTCPVFLVAGTDDDLVPYSSVETLADRLPDASLLRLPMGHFDAYTVRFDEVVAQQVAFLDARL</sequence>
<evidence type="ECO:0000259" key="4">
    <source>
        <dbReference type="Pfam" id="PF12697"/>
    </source>
</evidence>
<comment type="caution">
    <text evidence="5">The sequence shown here is derived from an EMBL/GenBank/DDBJ whole genome shotgun (WGS) entry which is preliminary data.</text>
</comment>
<dbReference type="RefSeq" id="WP_023393905.1">
    <property type="nucleotide sequence ID" value="NZ_ASGZ01000021.1"/>
</dbReference>
<evidence type="ECO:0000313" key="5">
    <source>
        <dbReference type="EMBL" id="ESP88930.1"/>
    </source>
</evidence>
<dbReference type="InterPro" id="IPR000073">
    <property type="entry name" value="AB_hydrolase_1"/>
</dbReference>
<evidence type="ECO:0000256" key="3">
    <source>
        <dbReference type="SAM" id="MobiDB-lite"/>
    </source>
</evidence>
<gene>
    <name evidence="5" type="ORF">K933_06588</name>
</gene>
<accession>V4HE36</accession>
<proteinExistence type="inferred from homology"/>
<evidence type="ECO:0000256" key="2">
    <source>
        <dbReference type="ARBA" id="ARBA00038115"/>
    </source>
</evidence>